<gene>
    <name evidence="2" type="ORF">DPMN_023574</name>
</gene>
<evidence type="ECO:0000313" key="3">
    <source>
        <dbReference type="Proteomes" id="UP000828390"/>
    </source>
</evidence>
<dbReference type="Proteomes" id="UP000828390">
    <property type="component" value="Unassembled WGS sequence"/>
</dbReference>
<accession>A0A9D4LMY6</accession>
<organism evidence="2 3">
    <name type="scientific">Dreissena polymorpha</name>
    <name type="common">Zebra mussel</name>
    <name type="synonym">Mytilus polymorpha</name>
    <dbReference type="NCBI Taxonomy" id="45954"/>
    <lineage>
        <taxon>Eukaryota</taxon>
        <taxon>Metazoa</taxon>
        <taxon>Spiralia</taxon>
        <taxon>Lophotrochozoa</taxon>
        <taxon>Mollusca</taxon>
        <taxon>Bivalvia</taxon>
        <taxon>Autobranchia</taxon>
        <taxon>Heteroconchia</taxon>
        <taxon>Euheterodonta</taxon>
        <taxon>Imparidentia</taxon>
        <taxon>Neoheterodontei</taxon>
        <taxon>Myida</taxon>
        <taxon>Dreissenoidea</taxon>
        <taxon>Dreissenidae</taxon>
        <taxon>Dreissena</taxon>
    </lineage>
</organism>
<keyword evidence="3" id="KW-1185">Reference proteome</keyword>
<protein>
    <submittedName>
        <fullName evidence="2">Uncharacterized protein</fullName>
    </submittedName>
</protein>
<reference evidence="2" key="2">
    <citation type="submission" date="2020-11" db="EMBL/GenBank/DDBJ databases">
        <authorList>
            <person name="McCartney M.A."/>
            <person name="Auch B."/>
            <person name="Kono T."/>
            <person name="Mallez S."/>
            <person name="Becker A."/>
            <person name="Gohl D.M."/>
            <person name="Silverstein K.A.T."/>
            <person name="Koren S."/>
            <person name="Bechman K.B."/>
            <person name="Herman A."/>
            <person name="Abrahante J.E."/>
            <person name="Garbe J."/>
        </authorList>
    </citation>
    <scope>NUCLEOTIDE SEQUENCE</scope>
    <source>
        <strain evidence="2">Duluth1</strain>
        <tissue evidence="2">Whole animal</tissue>
    </source>
</reference>
<dbReference type="AlphaFoldDB" id="A0A9D4LMY6"/>
<dbReference type="EMBL" id="JAIWYP010000002">
    <property type="protein sequence ID" value="KAH3860664.1"/>
    <property type="molecule type" value="Genomic_DNA"/>
</dbReference>
<feature type="region of interest" description="Disordered" evidence="1">
    <location>
        <begin position="1"/>
        <end position="24"/>
    </location>
</feature>
<name>A0A9D4LMY6_DREPO</name>
<sequence length="101" mass="11104">MRLPTSRSPFAVPPEKNSTQSQVREVTNDIKMRATVAMVPARVTKRNFHVPMASITNPHASAPANSPKPWAETERAISAEEVFNVMRRSTIVGPATPINKP</sequence>
<comment type="caution">
    <text evidence="2">The sequence shown here is derived from an EMBL/GenBank/DDBJ whole genome shotgun (WGS) entry which is preliminary data.</text>
</comment>
<reference evidence="2" key="1">
    <citation type="journal article" date="2019" name="bioRxiv">
        <title>The Genome of the Zebra Mussel, Dreissena polymorpha: A Resource for Invasive Species Research.</title>
        <authorList>
            <person name="McCartney M.A."/>
            <person name="Auch B."/>
            <person name="Kono T."/>
            <person name="Mallez S."/>
            <person name="Zhang Y."/>
            <person name="Obille A."/>
            <person name="Becker A."/>
            <person name="Abrahante J.E."/>
            <person name="Garbe J."/>
            <person name="Badalamenti J.P."/>
            <person name="Herman A."/>
            <person name="Mangelson H."/>
            <person name="Liachko I."/>
            <person name="Sullivan S."/>
            <person name="Sone E.D."/>
            <person name="Koren S."/>
            <person name="Silverstein K.A.T."/>
            <person name="Beckman K.B."/>
            <person name="Gohl D.M."/>
        </authorList>
    </citation>
    <scope>NUCLEOTIDE SEQUENCE</scope>
    <source>
        <strain evidence="2">Duluth1</strain>
        <tissue evidence="2">Whole animal</tissue>
    </source>
</reference>
<evidence type="ECO:0000313" key="2">
    <source>
        <dbReference type="EMBL" id="KAH3860664.1"/>
    </source>
</evidence>
<proteinExistence type="predicted"/>
<evidence type="ECO:0000256" key="1">
    <source>
        <dbReference type="SAM" id="MobiDB-lite"/>
    </source>
</evidence>